<dbReference type="RefSeq" id="WP_063260094.1">
    <property type="nucleotide sequence ID" value="NZ_LJKE01000020.1"/>
</dbReference>
<dbReference type="Proteomes" id="UP000076482">
    <property type="component" value="Unassembled WGS sequence"/>
</dbReference>
<evidence type="ECO:0000256" key="1">
    <source>
        <dbReference type="ARBA" id="ARBA00004370"/>
    </source>
</evidence>
<proteinExistence type="inferred from homology"/>
<keyword evidence="3" id="KW-0472">Membrane</keyword>
<feature type="transmembrane region" description="Helical" evidence="3">
    <location>
        <begin position="306"/>
        <end position="333"/>
    </location>
</feature>
<feature type="transmembrane region" description="Helical" evidence="3">
    <location>
        <begin position="276"/>
        <end position="294"/>
    </location>
</feature>
<feature type="transmembrane region" description="Helical" evidence="3">
    <location>
        <begin position="164"/>
        <end position="184"/>
    </location>
</feature>
<keyword evidence="3" id="KW-0812">Transmembrane</keyword>
<dbReference type="PANTHER" id="PTHR23028">
    <property type="entry name" value="ACETYLTRANSFERASE"/>
    <property type="match status" value="1"/>
</dbReference>
<dbReference type="InterPro" id="IPR002656">
    <property type="entry name" value="Acyl_transf_3_dom"/>
</dbReference>
<evidence type="ECO:0000256" key="3">
    <source>
        <dbReference type="SAM" id="Phobius"/>
    </source>
</evidence>
<comment type="similarity">
    <text evidence="2">Belongs to the acyltransferase 3 family.</text>
</comment>
<evidence type="ECO:0000259" key="4">
    <source>
        <dbReference type="Pfam" id="PF01757"/>
    </source>
</evidence>
<evidence type="ECO:0000313" key="6">
    <source>
        <dbReference type="Proteomes" id="UP000076482"/>
    </source>
</evidence>
<dbReference type="PATRIC" id="fig|1396.535.peg.994"/>
<feature type="transmembrane region" description="Helical" evidence="3">
    <location>
        <begin position="12"/>
        <end position="35"/>
    </location>
</feature>
<sequence>MGKIKYLDGIRGVAALIVVFSHIAQIFYISLITGIENTKHMPDGIENMIRSTPLNLIYNGNFSVFIFFVLSGYVLSMKFISTKNVSHLLNSGLQRYPRLAIPVLFSILLVYVIYSTIDFHYASIQSITLSDLVYEMVNNFSLQTAFTHGLFEVFWTGESQYNPVLWTIRSELFGSLLLFILLYVLHFFKNIWIRALGYFLAIYFGLTHNELPYVSFFIGSLICDLHLNYKVQLEKHLKYASYLLITVGLYFGSYPYGSVENTIYRFLYFQSDIKLFWFYHMVGAALVLIGVLYCKPVQHFFSYTCFVFLGKISFALYLIHFPILLSLTSWLFMSFIGHVSYNGSVFYATLITLPILLIVSYLFYLLFDKSTIRFLKGLHIPFTIKSR</sequence>
<organism evidence="5 6">
    <name type="scientific">Bacillus cereus</name>
    <dbReference type="NCBI Taxonomy" id="1396"/>
    <lineage>
        <taxon>Bacteria</taxon>
        <taxon>Bacillati</taxon>
        <taxon>Bacillota</taxon>
        <taxon>Bacilli</taxon>
        <taxon>Bacillales</taxon>
        <taxon>Bacillaceae</taxon>
        <taxon>Bacillus</taxon>
        <taxon>Bacillus cereus group</taxon>
    </lineage>
</organism>
<reference evidence="5 6" key="1">
    <citation type="submission" date="2015-09" db="EMBL/GenBank/DDBJ databases">
        <title>Bacillus cereus food isolates.</title>
        <authorList>
            <person name="Boekhorst J."/>
        </authorList>
    </citation>
    <scope>NUCLEOTIDE SEQUENCE [LARGE SCALE GENOMIC DNA]</scope>
    <source>
        <strain evidence="5 6">B4088</strain>
    </source>
</reference>
<name>A0A164QE89_BACCE</name>
<feature type="transmembrane region" description="Helical" evidence="3">
    <location>
        <begin position="239"/>
        <end position="256"/>
    </location>
</feature>
<dbReference type="InterPro" id="IPR050879">
    <property type="entry name" value="Acyltransferase_3"/>
</dbReference>
<feature type="domain" description="Acyltransferase 3" evidence="4">
    <location>
        <begin position="4"/>
        <end position="363"/>
    </location>
</feature>
<comment type="subcellular location">
    <subcellularLocation>
        <location evidence="1">Membrane</location>
    </subcellularLocation>
</comment>
<gene>
    <name evidence="5" type="ORF">B4088_0925</name>
</gene>
<evidence type="ECO:0000256" key="2">
    <source>
        <dbReference type="ARBA" id="ARBA00007400"/>
    </source>
</evidence>
<dbReference type="GO" id="GO:0016747">
    <property type="term" value="F:acyltransferase activity, transferring groups other than amino-acyl groups"/>
    <property type="evidence" value="ECO:0007669"/>
    <property type="project" value="InterPro"/>
</dbReference>
<feature type="transmembrane region" description="Helical" evidence="3">
    <location>
        <begin position="345"/>
        <end position="367"/>
    </location>
</feature>
<evidence type="ECO:0000313" key="5">
    <source>
        <dbReference type="EMBL" id="KZD71195.1"/>
    </source>
</evidence>
<protein>
    <recommendedName>
        <fullName evidence="4">Acyltransferase 3 domain-containing protein</fullName>
    </recommendedName>
</protein>
<dbReference type="Pfam" id="PF01757">
    <property type="entry name" value="Acyl_transf_3"/>
    <property type="match status" value="1"/>
</dbReference>
<keyword evidence="3" id="KW-1133">Transmembrane helix</keyword>
<dbReference type="AlphaFoldDB" id="A0A164QE89"/>
<feature type="transmembrane region" description="Helical" evidence="3">
    <location>
        <begin position="55"/>
        <end position="75"/>
    </location>
</feature>
<comment type="caution">
    <text evidence="5">The sequence shown here is derived from an EMBL/GenBank/DDBJ whole genome shotgun (WGS) entry which is preliminary data.</text>
</comment>
<accession>A0A164QE89</accession>
<dbReference type="PANTHER" id="PTHR23028:SF134">
    <property type="entry name" value="PUTATIVE (AFU_ORTHOLOGUE AFUA_4G08520)-RELATED"/>
    <property type="match status" value="1"/>
</dbReference>
<dbReference type="EMBL" id="LJKE01000020">
    <property type="protein sequence ID" value="KZD71195.1"/>
    <property type="molecule type" value="Genomic_DNA"/>
</dbReference>
<feature type="transmembrane region" description="Helical" evidence="3">
    <location>
        <begin position="96"/>
        <end position="114"/>
    </location>
</feature>